<dbReference type="EMBL" id="LT629973">
    <property type="protein sequence ID" value="SEH95812.1"/>
    <property type="molecule type" value="Genomic_DNA"/>
</dbReference>
<proteinExistence type="predicted"/>
<sequence length="267" mass="30699">MFRIFWLVCGSLSCCMCASFSSDSKEKKAVAMVRRGKVAKDDLVAVLKRTAAIRLEWIDRSSPSEMIDPARTKEVVKILREDSRSGVLRRLDADVDFFRMPPDLVFLDIHGKEAGRVSLARVCSASDAQRRSNAWADLVLPDEQYYQLIELLKYADTGTNRSIRVWCSKGKVEFEYVGIRYASLEQLKRHADLKNAFTVHLMHKVASDECWMLYREMERIGFRIEDMTVPFDNGHHGTVLPVGLRELRQCERLGAVCLCEKRDFLRL</sequence>
<keyword evidence="2" id="KW-1185">Reference proteome</keyword>
<accession>A0A1H6M9Z4</accession>
<dbReference type="KEGG" id="agl:PYTT_2076"/>
<dbReference type="AlphaFoldDB" id="A0A1H6M9Z4"/>
<protein>
    <submittedName>
        <fullName evidence="1">Uncharacterized protein</fullName>
    </submittedName>
</protein>
<organism evidence="1 2">
    <name type="scientific">Akkermansia glycaniphila</name>
    <dbReference type="NCBI Taxonomy" id="1679444"/>
    <lineage>
        <taxon>Bacteria</taxon>
        <taxon>Pseudomonadati</taxon>
        <taxon>Verrucomicrobiota</taxon>
        <taxon>Verrucomicrobiia</taxon>
        <taxon>Verrucomicrobiales</taxon>
        <taxon>Akkermansiaceae</taxon>
        <taxon>Akkermansia</taxon>
    </lineage>
</organism>
<reference evidence="2" key="1">
    <citation type="submission" date="2016-09" db="EMBL/GenBank/DDBJ databases">
        <authorList>
            <person name="Koehorst J."/>
        </authorList>
    </citation>
    <scope>NUCLEOTIDE SEQUENCE [LARGE SCALE GENOMIC DNA]</scope>
</reference>
<evidence type="ECO:0000313" key="2">
    <source>
        <dbReference type="Proteomes" id="UP000176204"/>
    </source>
</evidence>
<dbReference type="Proteomes" id="UP000176204">
    <property type="component" value="Chromosome I"/>
</dbReference>
<name>A0A1H6M9Z4_9BACT</name>
<dbReference type="RefSeq" id="WP_172801813.1">
    <property type="nucleotide sequence ID" value="NZ_LT629973.1"/>
</dbReference>
<evidence type="ECO:0000313" key="1">
    <source>
        <dbReference type="EMBL" id="SEH95812.1"/>
    </source>
</evidence>
<gene>
    <name evidence="1" type="ORF">PYTT_2076</name>
</gene>